<gene>
    <name evidence="11" type="ORF">QNI19_32605</name>
</gene>
<dbReference type="Pfam" id="PF05572">
    <property type="entry name" value="Peptidase_M43"/>
    <property type="match status" value="1"/>
</dbReference>
<protein>
    <submittedName>
        <fullName evidence="11">M43 family zinc metalloprotease</fullName>
    </submittedName>
</protein>
<evidence type="ECO:0000256" key="4">
    <source>
        <dbReference type="ARBA" id="ARBA00022729"/>
    </source>
</evidence>
<comment type="similarity">
    <text evidence="1">Belongs to the peptidase M43B family.</text>
</comment>
<feature type="domain" description="Secretion system C-terminal sorting" evidence="10">
    <location>
        <begin position="620"/>
        <end position="694"/>
    </location>
</feature>
<proteinExistence type="inferred from homology"/>
<keyword evidence="8" id="KW-1015">Disulfide bond</keyword>
<evidence type="ECO:0000256" key="5">
    <source>
        <dbReference type="ARBA" id="ARBA00022801"/>
    </source>
</evidence>
<dbReference type="CDD" id="cd04275">
    <property type="entry name" value="ZnMc_pappalysin_like"/>
    <property type="match status" value="1"/>
</dbReference>
<evidence type="ECO:0000259" key="9">
    <source>
        <dbReference type="Pfam" id="PF05572"/>
    </source>
</evidence>
<evidence type="ECO:0000256" key="7">
    <source>
        <dbReference type="ARBA" id="ARBA00023049"/>
    </source>
</evidence>
<dbReference type="Gene3D" id="3.40.390.10">
    <property type="entry name" value="Collagenase (Catalytic Domain)"/>
    <property type="match status" value="1"/>
</dbReference>
<evidence type="ECO:0000256" key="6">
    <source>
        <dbReference type="ARBA" id="ARBA00022833"/>
    </source>
</evidence>
<dbReference type="SUPFAM" id="SSF55486">
    <property type="entry name" value="Metalloproteases ('zincins'), catalytic domain"/>
    <property type="match status" value="1"/>
</dbReference>
<dbReference type="InterPro" id="IPR008754">
    <property type="entry name" value="Peptidase_M43"/>
</dbReference>
<organism evidence="11 12">
    <name type="scientific">Xanthocytophaga flava</name>
    <dbReference type="NCBI Taxonomy" id="3048013"/>
    <lineage>
        <taxon>Bacteria</taxon>
        <taxon>Pseudomonadati</taxon>
        <taxon>Bacteroidota</taxon>
        <taxon>Cytophagia</taxon>
        <taxon>Cytophagales</taxon>
        <taxon>Rhodocytophagaceae</taxon>
        <taxon>Xanthocytophaga</taxon>
    </lineage>
</organism>
<evidence type="ECO:0000256" key="3">
    <source>
        <dbReference type="ARBA" id="ARBA00022723"/>
    </source>
</evidence>
<dbReference type="GO" id="GO:0008237">
    <property type="term" value="F:metallopeptidase activity"/>
    <property type="evidence" value="ECO:0007669"/>
    <property type="project" value="UniProtKB-KW"/>
</dbReference>
<feature type="domain" description="Peptidase M43 pregnancy-associated plasma-A" evidence="9">
    <location>
        <begin position="150"/>
        <end position="299"/>
    </location>
</feature>
<dbReference type="InterPro" id="IPR024079">
    <property type="entry name" value="MetalloPept_cat_dom_sf"/>
</dbReference>
<evidence type="ECO:0000256" key="8">
    <source>
        <dbReference type="ARBA" id="ARBA00023157"/>
    </source>
</evidence>
<dbReference type="PANTHER" id="PTHR47466:SF1">
    <property type="entry name" value="METALLOPROTEASE MEP1 (AFU_ORTHOLOGUE AFUA_1G07730)-RELATED"/>
    <property type="match status" value="1"/>
</dbReference>
<sequence>MERLKQKFALDSKFKLQFEQNTEKFNQNVRKGSYRLSSARTGSEASNAKTVYTIPVVFHIVMSNPNQVTDAQIQQQLDILNADFAGENSDSTKIPEYFKSLFGKSSIQFSLAQRTESGDPTTGIERVTTTKSSFSSNTNDVKYTASKGVDSWDPDKYFNVWICAITATTSGSILGYATFPGDLPAVEQGVVIDYRTLPGKSYTGYTDFEGGRTLTHETGHYFNLFHIWGDDDGACTGSDYVEDTPDQADASSKCNSGVIHDNCTSDGNGIMYQNYMDYSYDACLVMFTAGQISRMEAAVIAYRSSLLTSDGTQEAIATTNNAELKSIDNMDSRLCTNSFSPVITIRNRGSQTLTSLTITVKVDDIVVATSNWTGSLAKANTTSITLQTITTSEGEHTLTISLSSPNAKTDEEISNDTLSTTYQYYGPVATINESFEGSTFPPTGWNIVNNDGGITWEKVTGIAKTGNSSVRVNNYDYASNDETDDLLLPVLSIAEVDSVYLSFYVAAATYTSVSSNSRGLVWDTLQVMVSTDCGKTYTSLYKKYGSTLVTRTEPTTEAFKPTASEWRKDSVNLGDYIGVGELWIAFRNTTEYENNIYLDDVNLRTVIINKNLKEKGFLVMPNPTDGNVDVQFYPQPEGLQRIQILNGLGQKIAETSISSSTPANAYTFDISQYASGVYIVRAVFSDHVSVKKIVKY</sequence>
<evidence type="ECO:0000313" key="12">
    <source>
        <dbReference type="Proteomes" id="UP001228581"/>
    </source>
</evidence>
<keyword evidence="4" id="KW-0732">Signal</keyword>
<dbReference type="Pfam" id="PF18962">
    <property type="entry name" value="Por_Secre_tail"/>
    <property type="match status" value="1"/>
</dbReference>
<keyword evidence="7 11" id="KW-0482">Metalloprotease</keyword>
<keyword evidence="2" id="KW-0645">Protease</keyword>
<evidence type="ECO:0000259" key="10">
    <source>
        <dbReference type="Pfam" id="PF18962"/>
    </source>
</evidence>
<evidence type="ECO:0000256" key="1">
    <source>
        <dbReference type="ARBA" id="ARBA00008721"/>
    </source>
</evidence>
<keyword evidence="5" id="KW-0378">Hydrolase</keyword>
<dbReference type="InterPro" id="IPR026444">
    <property type="entry name" value="Secre_tail"/>
</dbReference>
<dbReference type="NCBIfam" id="NF038128">
    <property type="entry name" value="choice_anch_J"/>
    <property type="match status" value="1"/>
</dbReference>
<dbReference type="NCBIfam" id="TIGR04183">
    <property type="entry name" value="Por_Secre_tail"/>
    <property type="match status" value="1"/>
</dbReference>
<evidence type="ECO:0000256" key="2">
    <source>
        <dbReference type="ARBA" id="ARBA00022670"/>
    </source>
</evidence>
<dbReference type="InterPro" id="IPR013783">
    <property type="entry name" value="Ig-like_fold"/>
</dbReference>
<dbReference type="PANTHER" id="PTHR47466">
    <property type="match status" value="1"/>
</dbReference>
<comment type="caution">
    <text evidence="11">The sequence shown here is derived from an EMBL/GenBank/DDBJ whole genome shotgun (WGS) entry which is preliminary data.</text>
</comment>
<dbReference type="Gene3D" id="2.60.40.10">
    <property type="entry name" value="Immunoglobulins"/>
    <property type="match status" value="1"/>
</dbReference>
<name>A0ABT7CVG2_9BACT</name>
<accession>A0ABT7CVG2</accession>
<dbReference type="EMBL" id="JASJOT010000035">
    <property type="protein sequence ID" value="MDJ1497727.1"/>
    <property type="molecule type" value="Genomic_DNA"/>
</dbReference>
<keyword evidence="12" id="KW-1185">Reference proteome</keyword>
<evidence type="ECO:0000313" key="11">
    <source>
        <dbReference type="EMBL" id="MDJ1497727.1"/>
    </source>
</evidence>
<keyword evidence="6" id="KW-0862">Zinc</keyword>
<keyword evidence="3" id="KW-0479">Metal-binding</keyword>
<reference evidence="11 12" key="1">
    <citation type="submission" date="2023-05" db="EMBL/GenBank/DDBJ databases">
        <authorList>
            <person name="Zhang X."/>
        </authorList>
    </citation>
    <scope>NUCLEOTIDE SEQUENCE [LARGE SCALE GENOMIC DNA]</scope>
    <source>
        <strain evidence="11 12">DM2B3-1</strain>
    </source>
</reference>
<dbReference type="Proteomes" id="UP001228581">
    <property type="component" value="Unassembled WGS sequence"/>
</dbReference>